<evidence type="ECO:0000256" key="3">
    <source>
        <dbReference type="ARBA" id="ARBA00023002"/>
    </source>
</evidence>
<protein>
    <submittedName>
        <fullName evidence="5">NAD(P)H-dependent oxidoreductase</fullName>
    </submittedName>
</protein>
<dbReference type="GO" id="GO:0016491">
    <property type="term" value="F:oxidoreductase activity"/>
    <property type="evidence" value="ECO:0007669"/>
    <property type="project" value="UniProtKB-KW"/>
</dbReference>
<keyword evidence="6" id="KW-1185">Reference proteome</keyword>
<dbReference type="Gene3D" id="3.40.50.360">
    <property type="match status" value="1"/>
</dbReference>
<dbReference type="RefSeq" id="WP_271636512.1">
    <property type="nucleotide sequence ID" value="NZ_CP094970.1"/>
</dbReference>
<evidence type="ECO:0000259" key="4">
    <source>
        <dbReference type="Pfam" id="PF03358"/>
    </source>
</evidence>
<dbReference type="SUPFAM" id="SSF52218">
    <property type="entry name" value="Flavoproteins"/>
    <property type="match status" value="1"/>
</dbReference>
<dbReference type="PANTHER" id="PTHR43408:SF1">
    <property type="entry name" value="FMN REDUCTASE (NADPH)"/>
    <property type="match status" value="1"/>
</dbReference>
<keyword evidence="3" id="KW-0560">Oxidoreductase</keyword>
<dbReference type="PANTHER" id="PTHR43408">
    <property type="entry name" value="FMN REDUCTASE (NADPH)"/>
    <property type="match status" value="1"/>
</dbReference>
<evidence type="ECO:0000256" key="1">
    <source>
        <dbReference type="ARBA" id="ARBA00022630"/>
    </source>
</evidence>
<evidence type="ECO:0000256" key="2">
    <source>
        <dbReference type="ARBA" id="ARBA00022643"/>
    </source>
</evidence>
<organism evidence="5 6">
    <name type="scientific">Solicola gregarius</name>
    <dbReference type="NCBI Taxonomy" id="2908642"/>
    <lineage>
        <taxon>Bacteria</taxon>
        <taxon>Bacillati</taxon>
        <taxon>Actinomycetota</taxon>
        <taxon>Actinomycetes</taxon>
        <taxon>Propionibacteriales</taxon>
        <taxon>Nocardioidaceae</taxon>
        <taxon>Solicola</taxon>
    </lineage>
</organism>
<evidence type="ECO:0000313" key="6">
    <source>
        <dbReference type="Proteomes" id="UP001164390"/>
    </source>
</evidence>
<dbReference type="InterPro" id="IPR051814">
    <property type="entry name" value="NAD(P)H-dep_FMN_reductase"/>
</dbReference>
<name>A0AA46TLL8_9ACTN</name>
<sequence length="184" mass="19145">MADIALRVMTLCGNPRAGSRTFTLTQLVGEAIADSARGSGLGVRHTTIDLAAYSSALSTPASREIGDAVAEVRSSDVLIVSTPIYKGSYTGLLKSFLDVFPHRGLDSVTAVPVTVQASPAHVFAADLHLRPLLLDLGATTPTSALAVTEDQLEGAPDVVREWAIDQAPLAISAAQILNRTGVLA</sequence>
<feature type="domain" description="NADPH-dependent FMN reductase-like" evidence="4">
    <location>
        <begin position="7"/>
        <end position="149"/>
    </location>
</feature>
<proteinExistence type="predicted"/>
<evidence type="ECO:0000313" key="5">
    <source>
        <dbReference type="EMBL" id="UYM07536.1"/>
    </source>
</evidence>
<dbReference type="KEGG" id="sgrg:L0C25_10835"/>
<dbReference type="AlphaFoldDB" id="A0AA46TLL8"/>
<dbReference type="InterPro" id="IPR005025">
    <property type="entry name" value="FMN_Rdtase-like_dom"/>
</dbReference>
<keyword evidence="2" id="KW-0288">FMN</keyword>
<accession>A0AA46TLL8</accession>
<gene>
    <name evidence="5" type="ORF">L0C25_10835</name>
</gene>
<dbReference type="Pfam" id="PF03358">
    <property type="entry name" value="FMN_red"/>
    <property type="match status" value="1"/>
</dbReference>
<keyword evidence="1" id="KW-0285">Flavoprotein</keyword>
<dbReference type="InterPro" id="IPR029039">
    <property type="entry name" value="Flavoprotein-like_sf"/>
</dbReference>
<dbReference type="EMBL" id="CP094970">
    <property type="protein sequence ID" value="UYM07536.1"/>
    <property type="molecule type" value="Genomic_DNA"/>
</dbReference>
<reference evidence="5" key="1">
    <citation type="submission" date="2022-01" db="EMBL/GenBank/DDBJ databases">
        <title>Nocardioidaceae gen. sp. A5X3R13.</title>
        <authorList>
            <person name="Lopez Marin M.A."/>
            <person name="Uhlik O."/>
        </authorList>
    </citation>
    <scope>NUCLEOTIDE SEQUENCE</scope>
    <source>
        <strain evidence="5">A5X3R13</strain>
    </source>
</reference>
<dbReference type="Proteomes" id="UP001164390">
    <property type="component" value="Chromosome"/>
</dbReference>